<dbReference type="SUPFAM" id="SSF51182">
    <property type="entry name" value="RmlC-like cupins"/>
    <property type="match status" value="1"/>
</dbReference>
<comment type="caution">
    <text evidence="5">The sequence shown here is derived from an EMBL/GenBank/DDBJ whole genome shotgun (WGS) entry which is preliminary data.</text>
</comment>
<feature type="domain" description="Pirin N-terminal" evidence="4">
    <location>
        <begin position="46"/>
        <end position="140"/>
    </location>
</feature>
<proteinExistence type="inferred from homology"/>
<dbReference type="InterPro" id="IPR003829">
    <property type="entry name" value="Pirin_N_dom"/>
</dbReference>
<dbReference type="AlphaFoldDB" id="A0A972SKV6"/>
<gene>
    <name evidence="5" type="ORF">GNZ13_21835</name>
</gene>
<evidence type="ECO:0000256" key="1">
    <source>
        <dbReference type="ARBA" id="ARBA00008416"/>
    </source>
</evidence>
<evidence type="ECO:0000256" key="3">
    <source>
        <dbReference type="RuleBase" id="RU003457"/>
    </source>
</evidence>
<dbReference type="RefSeq" id="WP_172167993.1">
    <property type="nucleotide sequence ID" value="NZ_WOEZ01000117.1"/>
</dbReference>
<keyword evidence="2" id="KW-0479">Metal-binding</keyword>
<evidence type="ECO:0000259" key="4">
    <source>
        <dbReference type="Pfam" id="PF02678"/>
    </source>
</evidence>
<keyword evidence="6" id="KW-1185">Reference proteome</keyword>
<dbReference type="PANTHER" id="PTHR13903:SF8">
    <property type="entry name" value="PIRIN"/>
    <property type="match status" value="1"/>
</dbReference>
<sequence length="310" mass="33410">MNLDATLTNLFEGAASARTPRRRIEHRTRGHGYGPIARLMSPSDLGSTLKPFVFLDIFSADRRTMDAMTAGGGVPIHPHSGVATVTVFTEGNMRYDDPAAGTGVISYGGVEWMRAGGGVWHGHELSPGDVPHIQGFQLWLALTPELENGEPESRYFETEHIRQAGPARVIVGCYDEVESPVPAPAGINYLLVTLQVGERWIYQPPNAHSVGWLAVAKGALDAGEPIGSSEMVLFEHNEKPIVLEAVGSEPAVFVLGSARPHTYPLHLGAYSVHTSAEALVAGERRIAELGRRLKETGGLLTSSGMMPVYR</sequence>
<protein>
    <submittedName>
        <fullName evidence="5">Pirin family protein</fullName>
    </submittedName>
</protein>
<dbReference type="Gene3D" id="2.60.120.10">
    <property type="entry name" value="Jelly Rolls"/>
    <property type="match status" value="1"/>
</dbReference>
<evidence type="ECO:0000256" key="2">
    <source>
        <dbReference type="PIRSR" id="PIRSR006232-1"/>
    </source>
</evidence>
<dbReference type="PIRSF" id="PIRSF006232">
    <property type="entry name" value="Pirin"/>
    <property type="match status" value="1"/>
</dbReference>
<organism evidence="5 6">
    <name type="scientific">Paraburkholderia elongata</name>
    <dbReference type="NCBI Taxonomy" id="2675747"/>
    <lineage>
        <taxon>Bacteria</taxon>
        <taxon>Pseudomonadati</taxon>
        <taxon>Pseudomonadota</taxon>
        <taxon>Betaproteobacteria</taxon>
        <taxon>Burkholderiales</taxon>
        <taxon>Burkholderiaceae</taxon>
        <taxon>Paraburkholderia</taxon>
    </lineage>
</organism>
<name>A0A972SKV6_9BURK</name>
<keyword evidence="2" id="KW-0408">Iron</keyword>
<feature type="binding site" evidence="2">
    <location>
        <position position="124"/>
    </location>
    <ligand>
        <name>Fe cation</name>
        <dbReference type="ChEBI" id="CHEBI:24875"/>
    </ligand>
</feature>
<feature type="binding site" evidence="2">
    <location>
        <position position="79"/>
    </location>
    <ligand>
        <name>Fe cation</name>
        <dbReference type="ChEBI" id="CHEBI:24875"/>
    </ligand>
</feature>
<evidence type="ECO:0000313" key="5">
    <source>
        <dbReference type="EMBL" id="NPT57145.1"/>
    </source>
</evidence>
<reference evidence="5 6" key="1">
    <citation type="submission" date="2019-11" db="EMBL/GenBank/DDBJ databases">
        <title>Metabolism of dissolved organic matter in forest soils.</title>
        <authorList>
            <person name="Cyle K.T."/>
            <person name="Wilhelm R.C."/>
            <person name="Martinez C.E."/>
        </authorList>
    </citation>
    <scope>NUCLEOTIDE SEQUENCE [LARGE SCALE GENOMIC DNA]</scope>
    <source>
        <strain evidence="5 6">5N</strain>
    </source>
</reference>
<evidence type="ECO:0000313" key="6">
    <source>
        <dbReference type="Proteomes" id="UP000655523"/>
    </source>
</evidence>
<dbReference type="EMBL" id="WOEZ01000117">
    <property type="protein sequence ID" value="NPT57145.1"/>
    <property type="molecule type" value="Genomic_DNA"/>
</dbReference>
<comment type="similarity">
    <text evidence="1 3">Belongs to the pirin family.</text>
</comment>
<accession>A0A972SKV6</accession>
<dbReference type="Proteomes" id="UP000655523">
    <property type="component" value="Unassembled WGS sequence"/>
</dbReference>
<dbReference type="PANTHER" id="PTHR13903">
    <property type="entry name" value="PIRIN-RELATED"/>
    <property type="match status" value="1"/>
</dbReference>
<dbReference type="InterPro" id="IPR011051">
    <property type="entry name" value="RmlC_Cupin_sf"/>
</dbReference>
<dbReference type="GO" id="GO:0046872">
    <property type="term" value="F:metal ion binding"/>
    <property type="evidence" value="ECO:0007669"/>
    <property type="project" value="UniProtKB-KW"/>
</dbReference>
<dbReference type="InterPro" id="IPR014710">
    <property type="entry name" value="RmlC-like_jellyroll"/>
</dbReference>
<feature type="binding site" evidence="2">
    <location>
        <position position="121"/>
    </location>
    <ligand>
        <name>Fe cation</name>
        <dbReference type="ChEBI" id="CHEBI:24875"/>
    </ligand>
</feature>
<dbReference type="InterPro" id="IPR012093">
    <property type="entry name" value="Pirin"/>
</dbReference>
<feature type="binding site" evidence="2">
    <location>
        <position position="77"/>
    </location>
    <ligand>
        <name>Fe cation</name>
        <dbReference type="ChEBI" id="CHEBI:24875"/>
    </ligand>
</feature>
<dbReference type="Pfam" id="PF02678">
    <property type="entry name" value="Pirin"/>
    <property type="match status" value="1"/>
</dbReference>
<comment type="cofactor">
    <cofactor evidence="2">
        <name>Fe cation</name>
        <dbReference type="ChEBI" id="CHEBI:24875"/>
    </cofactor>
    <text evidence="2">Binds 1 Fe cation per subunit.</text>
</comment>